<dbReference type="EMBL" id="PFQB01000035">
    <property type="protein sequence ID" value="PJA14825.1"/>
    <property type="molecule type" value="Genomic_DNA"/>
</dbReference>
<feature type="domain" description="Mycothiol-dependent maleylpyruvate isomerase metal-binding" evidence="1">
    <location>
        <begin position="60"/>
        <end position="159"/>
    </location>
</feature>
<evidence type="ECO:0000259" key="1">
    <source>
        <dbReference type="Pfam" id="PF11716"/>
    </source>
</evidence>
<dbReference type="Gene3D" id="1.20.120.450">
    <property type="entry name" value="dinb family like domain"/>
    <property type="match status" value="1"/>
</dbReference>
<dbReference type="AlphaFoldDB" id="A0A2M7W2J9"/>
<proteinExistence type="predicted"/>
<accession>A0A2M7W2J9</accession>
<dbReference type="Pfam" id="PF11716">
    <property type="entry name" value="MDMPI_N"/>
    <property type="match status" value="1"/>
</dbReference>
<gene>
    <name evidence="2" type="ORF">COX64_01555</name>
</gene>
<dbReference type="InterPro" id="IPR034660">
    <property type="entry name" value="DinB/YfiT-like"/>
</dbReference>
<comment type="caution">
    <text evidence="2">The sequence shown here is derived from an EMBL/GenBank/DDBJ whole genome shotgun (WGS) entry which is preliminary data.</text>
</comment>
<dbReference type="Proteomes" id="UP000228952">
    <property type="component" value="Unassembled WGS sequence"/>
</dbReference>
<evidence type="ECO:0000313" key="3">
    <source>
        <dbReference type="Proteomes" id="UP000228952"/>
    </source>
</evidence>
<evidence type="ECO:0000313" key="2">
    <source>
        <dbReference type="EMBL" id="PJA14825.1"/>
    </source>
</evidence>
<dbReference type="SUPFAM" id="SSF109854">
    <property type="entry name" value="DinB/YfiT-like putative metalloenzymes"/>
    <property type="match status" value="1"/>
</dbReference>
<protein>
    <recommendedName>
        <fullName evidence="1">Mycothiol-dependent maleylpyruvate isomerase metal-binding domain-containing protein</fullName>
    </recommendedName>
</protein>
<sequence length="203" mass="23822">MKMCENRRFVGKSHTSLRVSARARAGNKVSSKSLPQFFQDTLLSRNMMYTCFMVNTADIYEELVSYLDNLSEQEWALIVFDSWTVKDIISHLIGWIEMASQEVPRIWMTDETPWFMKTDDYGDFNQKHVSQLRDRSGKEILRRFKESENAFDLAIQSIGTDKLRKQGSKYAWVFDEGEDNHYLEHFKQIKMAVEGYRSKQSGT</sequence>
<name>A0A2M7W2J9_9BACT</name>
<dbReference type="InterPro" id="IPR024344">
    <property type="entry name" value="MDMPI_metal-binding"/>
</dbReference>
<dbReference type="GO" id="GO:0046872">
    <property type="term" value="F:metal ion binding"/>
    <property type="evidence" value="ECO:0007669"/>
    <property type="project" value="InterPro"/>
</dbReference>
<organism evidence="2 3">
    <name type="scientific">Candidatus Dojkabacteria bacterium CG_4_10_14_0_2_um_filter_Dojkabacteria_WS6_41_15</name>
    <dbReference type="NCBI Taxonomy" id="2014249"/>
    <lineage>
        <taxon>Bacteria</taxon>
        <taxon>Candidatus Dojkabacteria</taxon>
    </lineage>
</organism>
<reference evidence="3" key="1">
    <citation type="submission" date="2017-09" db="EMBL/GenBank/DDBJ databases">
        <title>Depth-based differentiation of microbial function through sediment-hosted aquifers and enrichment of novel symbionts in the deep terrestrial subsurface.</title>
        <authorList>
            <person name="Probst A.J."/>
            <person name="Ladd B."/>
            <person name="Jarett J.K."/>
            <person name="Geller-Mcgrath D.E."/>
            <person name="Sieber C.M.K."/>
            <person name="Emerson J.B."/>
            <person name="Anantharaman K."/>
            <person name="Thomas B.C."/>
            <person name="Malmstrom R."/>
            <person name="Stieglmeier M."/>
            <person name="Klingl A."/>
            <person name="Woyke T."/>
            <person name="Ryan C.M."/>
            <person name="Banfield J.F."/>
        </authorList>
    </citation>
    <scope>NUCLEOTIDE SEQUENCE [LARGE SCALE GENOMIC DNA]</scope>
</reference>